<evidence type="ECO:0000256" key="4">
    <source>
        <dbReference type="ARBA" id="ARBA00023125"/>
    </source>
</evidence>
<feature type="compositionally biased region" description="Acidic residues" evidence="9">
    <location>
        <begin position="268"/>
        <end position="278"/>
    </location>
</feature>
<dbReference type="OrthoDB" id="76676at2759"/>
<feature type="compositionally biased region" description="Basic and acidic residues" evidence="9">
    <location>
        <begin position="420"/>
        <end position="429"/>
    </location>
</feature>
<dbReference type="GO" id="GO:0005674">
    <property type="term" value="C:transcription factor TFIIF complex"/>
    <property type="evidence" value="ECO:0000318"/>
    <property type="project" value="GO_Central"/>
</dbReference>
<dbReference type="InterPro" id="IPR011039">
    <property type="entry name" value="TFIIF_interaction"/>
</dbReference>
<evidence type="ECO:0000256" key="8">
    <source>
        <dbReference type="RuleBase" id="RU366044"/>
    </source>
</evidence>
<dbReference type="KEGG" id="spu:105438653"/>
<dbReference type="GeneID" id="105438653"/>
<feature type="region of interest" description="Disordered" evidence="9">
    <location>
        <begin position="196"/>
        <end position="465"/>
    </location>
</feature>
<evidence type="ECO:0000256" key="3">
    <source>
        <dbReference type="ARBA" id="ARBA00023015"/>
    </source>
</evidence>
<accession>A0A7M7PKE0</accession>
<comment type="function">
    <text evidence="7 8">TFIIF is a general transcription initiation factor that binds to RNA polymerase II and helps to recruit it to the initiation complex in collaboration with TFIIB. It promotes transcription elongation.</text>
</comment>
<dbReference type="InParanoid" id="A0A7M7PKE0"/>
<name>A0A7M7PKE0_STRPU</name>
<feature type="compositionally biased region" description="Polar residues" evidence="9">
    <location>
        <begin position="400"/>
        <end position="417"/>
    </location>
</feature>
<dbReference type="GO" id="GO:0032968">
    <property type="term" value="P:positive regulation of transcription elongation by RNA polymerase II"/>
    <property type="evidence" value="ECO:0007669"/>
    <property type="project" value="InterPro"/>
</dbReference>
<sequence length="531" mass="60683">MSQQPSTSSLSSTPRPNPGDVKEFDFRFPQNQRKKYSVMQFNRNDNVNLSKWKQAKMERENNKIHYKTELDDLPKFGEGSEFGRERREVARQKKYGVIAQKYKEEDQPWILKQGGADGKTAKKYRGRKEGKINENSSYFILSQLADGTFEAYPVDSWYNFIAMQTYKTLNAEEAEEEFGRRDKTMNYFSVMVQKKLKKQDEEDVEEKTSKSKGSDLTITEDDYFLSSGEEIEDSDDEDGGGKSKSKKKGKGKGKKMAKKRPKKKDADSEAEEESDEGDFDGREFDYISEQSSDDDEMELAKTDIKGLDQELQQLEDEEDEEEEEKKDENKETSKEGDKPKDSKESKEKKSDESSSESSGSDSDIDEKNIHSAMLLQKKHGQRSKEKTPSKSGSGSHSRSQTPTVPDNIAVTDSTLSDAATKLENKDVPSKKRANPTDSPVTKRPRTESPIPGSSSNKTPSGHVPLTEEEVKRYLMRRPMTTKDLLVKLNPKRTGLPKEQIETKLAEILDKLAPEKRKKEKKIYWFIREHSK</sequence>
<feature type="compositionally biased region" description="Basic and acidic residues" evidence="9">
    <location>
        <begin position="298"/>
        <end position="308"/>
    </location>
</feature>
<dbReference type="RefSeq" id="XP_030852010.1">
    <property type="nucleotide sequence ID" value="XM_030996150.1"/>
</dbReference>
<comment type="subcellular location">
    <subcellularLocation>
        <location evidence="1 8">Nucleus</location>
    </subcellularLocation>
</comment>
<feature type="compositionally biased region" description="Acidic residues" evidence="9">
    <location>
        <begin position="218"/>
        <end position="238"/>
    </location>
</feature>
<dbReference type="PANTHER" id="PTHR13011:SF0">
    <property type="entry name" value="GENERAL TRANSCRIPTION FACTOR IIF SUBUNIT 1"/>
    <property type="match status" value="1"/>
</dbReference>
<organism evidence="10 11">
    <name type="scientific">Strongylocentrotus purpuratus</name>
    <name type="common">Purple sea urchin</name>
    <dbReference type="NCBI Taxonomy" id="7668"/>
    <lineage>
        <taxon>Eukaryota</taxon>
        <taxon>Metazoa</taxon>
        <taxon>Echinodermata</taxon>
        <taxon>Eleutherozoa</taxon>
        <taxon>Echinozoa</taxon>
        <taxon>Echinoidea</taxon>
        <taxon>Euechinoidea</taxon>
        <taxon>Echinacea</taxon>
        <taxon>Camarodonta</taxon>
        <taxon>Echinidea</taxon>
        <taxon>Strongylocentrotidae</taxon>
        <taxon>Strongylocentrotus</taxon>
    </lineage>
</organism>
<dbReference type="GO" id="GO:0003677">
    <property type="term" value="F:DNA binding"/>
    <property type="evidence" value="ECO:0007669"/>
    <property type="project" value="UniProtKB-KW"/>
</dbReference>
<reference evidence="11" key="1">
    <citation type="submission" date="2015-02" db="EMBL/GenBank/DDBJ databases">
        <title>Genome sequencing for Strongylocentrotus purpuratus.</title>
        <authorList>
            <person name="Murali S."/>
            <person name="Liu Y."/>
            <person name="Vee V."/>
            <person name="English A."/>
            <person name="Wang M."/>
            <person name="Skinner E."/>
            <person name="Han Y."/>
            <person name="Muzny D.M."/>
            <person name="Worley K.C."/>
            <person name="Gibbs R.A."/>
        </authorList>
    </citation>
    <scope>NUCLEOTIDE SEQUENCE</scope>
</reference>
<evidence type="ECO:0000313" key="10">
    <source>
        <dbReference type="EnsemblMetazoa" id="XP_030852010"/>
    </source>
</evidence>
<dbReference type="GO" id="GO:0001096">
    <property type="term" value="F:TFIIF-class transcription factor complex binding"/>
    <property type="evidence" value="ECO:0000318"/>
    <property type="project" value="GO_Central"/>
</dbReference>
<reference evidence="10" key="2">
    <citation type="submission" date="2021-01" db="UniProtKB">
        <authorList>
            <consortium name="EnsemblMetazoa"/>
        </authorList>
    </citation>
    <scope>IDENTIFICATION</scope>
</reference>
<keyword evidence="4 8" id="KW-0238">DNA-binding</keyword>
<feature type="compositionally biased region" description="Low complexity" evidence="9">
    <location>
        <begin position="389"/>
        <end position="399"/>
    </location>
</feature>
<keyword evidence="5 8" id="KW-0804">Transcription</keyword>
<dbReference type="InterPro" id="IPR008851">
    <property type="entry name" value="TFIIF-alpha"/>
</dbReference>
<dbReference type="InterPro" id="IPR036390">
    <property type="entry name" value="WH_DNA-bd_sf"/>
</dbReference>
<comment type="similarity">
    <text evidence="2 8">Belongs to the TFIIF alpha subunit family.</text>
</comment>
<proteinExistence type="inferred from homology"/>
<dbReference type="SUPFAM" id="SSF50916">
    <property type="entry name" value="Rap30/74 interaction domains"/>
    <property type="match status" value="1"/>
</dbReference>
<keyword evidence="11" id="KW-1185">Reference proteome</keyword>
<dbReference type="EnsemblMetazoa" id="XM_030996150">
    <property type="protein sequence ID" value="XP_030852010"/>
    <property type="gene ID" value="LOC105438653"/>
</dbReference>
<dbReference type="GO" id="GO:0016251">
    <property type="term" value="F:RNA polymerase II general transcription initiation factor activity"/>
    <property type="evidence" value="ECO:0000318"/>
    <property type="project" value="GO_Central"/>
</dbReference>
<protein>
    <recommendedName>
        <fullName evidence="8">Transcription initiation factor IIF subunit alpha</fullName>
    </recommendedName>
</protein>
<dbReference type="PANTHER" id="PTHR13011">
    <property type="entry name" value="TFIIF-ALPHA"/>
    <property type="match status" value="1"/>
</dbReference>
<dbReference type="SUPFAM" id="SSF46785">
    <property type="entry name" value="Winged helix' DNA-binding domain"/>
    <property type="match status" value="1"/>
</dbReference>
<evidence type="ECO:0000313" key="11">
    <source>
        <dbReference type="Proteomes" id="UP000007110"/>
    </source>
</evidence>
<dbReference type="Gene3D" id="1.10.10.10">
    <property type="entry name" value="Winged helix-like DNA-binding domain superfamily/Winged helix DNA-binding domain"/>
    <property type="match status" value="1"/>
</dbReference>
<evidence type="ECO:0000256" key="9">
    <source>
        <dbReference type="SAM" id="MobiDB-lite"/>
    </source>
</evidence>
<feature type="compositionally biased region" description="Basic and acidic residues" evidence="9">
    <location>
        <begin position="326"/>
        <end position="352"/>
    </location>
</feature>
<dbReference type="Proteomes" id="UP000007110">
    <property type="component" value="Unassembled WGS sequence"/>
</dbReference>
<dbReference type="InterPro" id="IPR036388">
    <property type="entry name" value="WH-like_DNA-bd_sf"/>
</dbReference>
<keyword evidence="3 8" id="KW-0805">Transcription regulation</keyword>
<dbReference type="AlphaFoldDB" id="A0A7M7PKE0"/>
<dbReference type="Pfam" id="PF05793">
    <property type="entry name" value="TFIIF_alpha"/>
    <property type="match status" value="1"/>
</dbReference>
<dbReference type="OMA" id="MRFNDNL"/>
<dbReference type="GO" id="GO:0006367">
    <property type="term" value="P:transcription initiation at RNA polymerase II promoter"/>
    <property type="evidence" value="ECO:0000318"/>
    <property type="project" value="GO_Central"/>
</dbReference>
<evidence type="ECO:0000256" key="1">
    <source>
        <dbReference type="ARBA" id="ARBA00004123"/>
    </source>
</evidence>
<feature type="compositionally biased region" description="Basic residues" evidence="9">
    <location>
        <begin position="243"/>
        <end position="263"/>
    </location>
</feature>
<keyword evidence="6 8" id="KW-0539">Nucleus</keyword>
<evidence type="ECO:0000256" key="5">
    <source>
        <dbReference type="ARBA" id="ARBA00023163"/>
    </source>
</evidence>
<evidence type="ECO:0000256" key="2">
    <source>
        <dbReference type="ARBA" id="ARBA00005249"/>
    </source>
</evidence>
<feature type="compositionally biased region" description="Acidic residues" evidence="9">
    <location>
        <begin position="313"/>
        <end position="325"/>
    </location>
</feature>
<feature type="compositionally biased region" description="Low complexity" evidence="9">
    <location>
        <begin position="1"/>
        <end position="14"/>
    </location>
</feature>
<evidence type="ECO:0000256" key="7">
    <source>
        <dbReference type="ARBA" id="ARBA00025232"/>
    </source>
</evidence>
<evidence type="ECO:0000256" key="6">
    <source>
        <dbReference type="ARBA" id="ARBA00023242"/>
    </source>
</evidence>
<feature type="region of interest" description="Disordered" evidence="9">
    <location>
        <begin position="1"/>
        <end position="29"/>
    </location>
</feature>